<dbReference type="GO" id="GO:0005634">
    <property type="term" value="C:nucleus"/>
    <property type="evidence" value="ECO:0007669"/>
    <property type="project" value="TreeGrafter"/>
</dbReference>
<dbReference type="RefSeq" id="XP_045956123.1">
    <property type="nucleotide sequence ID" value="XM_046109239.1"/>
</dbReference>
<protein>
    <recommendedName>
        <fullName evidence="1">C2H2-type domain-containing protein</fullName>
    </recommendedName>
</protein>
<name>A0A9P8UGS2_9PEZI</name>
<gene>
    <name evidence="2" type="ORF">BKA67DRAFT_693087</name>
</gene>
<evidence type="ECO:0000313" key="2">
    <source>
        <dbReference type="EMBL" id="KAH6651845.1"/>
    </source>
</evidence>
<keyword evidence="3" id="KW-1185">Reference proteome</keyword>
<dbReference type="EMBL" id="JAGPXC010000006">
    <property type="protein sequence ID" value="KAH6651845.1"/>
    <property type="molecule type" value="Genomic_DNA"/>
</dbReference>
<comment type="caution">
    <text evidence="2">The sequence shown here is derived from an EMBL/GenBank/DDBJ whole genome shotgun (WGS) entry which is preliminary data.</text>
</comment>
<evidence type="ECO:0000259" key="1">
    <source>
        <dbReference type="SMART" id="SM00355"/>
    </source>
</evidence>
<accession>A0A9P8UGS2</accession>
<dbReference type="GO" id="GO:0006357">
    <property type="term" value="P:regulation of transcription by RNA polymerase II"/>
    <property type="evidence" value="ECO:0007669"/>
    <property type="project" value="TreeGrafter"/>
</dbReference>
<dbReference type="AlphaFoldDB" id="A0A9P8UGS2"/>
<dbReference type="PANTHER" id="PTHR46179">
    <property type="entry name" value="ZINC FINGER PROTEIN"/>
    <property type="match status" value="1"/>
</dbReference>
<dbReference type="PANTHER" id="PTHR46179:SF19">
    <property type="entry name" value="C2H2 FINGER DOMAIN TRANSCRIPTION FACTOR (EUROFUNG)-RELATED"/>
    <property type="match status" value="1"/>
</dbReference>
<dbReference type="CDD" id="cd00303">
    <property type="entry name" value="retropepsin_like"/>
    <property type="match status" value="2"/>
</dbReference>
<proteinExistence type="predicted"/>
<dbReference type="Gene3D" id="3.30.160.60">
    <property type="entry name" value="Classic Zinc Finger"/>
    <property type="match status" value="1"/>
</dbReference>
<dbReference type="InterPro" id="IPR051061">
    <property type="entry name" value="Zinc_finger_trans_reg"/>
</dbReference>
<dbReference type="Proteomes" id="UP000758603">
    <property type="component" value="Unassembled WGS sequence"/>
</dbReference>
<feature type="domain" description="C2H2-type" evidence="1">
    <location>
        <begin position="624"/>
        <end position="653"/>
    </location>
</feature>
<feature type="domain" description="C2H2-type" evidence="1">
    <location>
        <begin position="658"/>
        <end position="683"/>
    </location>
</feature>
<dbReference type="SMART" id="SM00355">
    <property type="entry name" value="ZnF_C2H2"/>
    <property type="match status" value="2"/>
</dbReference>
<dbReference type="InterPro" id="IPR013087">
    <property type="entry name" value="Znf_C2H2_type"/>
</dbReference>
<evidence type="ECO:0000313" key="3">
    <source>
        <dbReference type="Proteomes" id="UP000758603"/>
    </source>
</evidence>
<sequence length="724" mass="80996">MFKRAFSVNCAVKMSSNSYYNPDEVIPTNSPLLTAVRPRLEPSPNISFLTQIGEYNVDDYHLDAPWTRNCAFLAVQHHSCPWSRQRCSRAPSILYCLINIGGRDPDIARHAQREALPPLSSRWKEQVSDTSQSVIPGSAPSAKSIGVSDNNAEFVSSVSTTHSSLDRAPSYINLATKVVLSPCILSSDYSPQSLPSSEQVFTMRLPVAARRRWGLPLSLSGRSRNVTVMSCADSGADDNFMALDVVHSLGLPLSSEQEYLKEFCIANGKVIKSLGKVVLPCNFSQGTASPDALATFFYVFRTLAEPIIMGLKFLELTETFSKHRDRLVELSVFENQPLRVLSIGVPRRNLVCLLAEDIVFAIADSGSDLDFVSEKYASSRNLTIIPNQERIMFADGTIETTSGVTRLPLLVQGLDTDDASNDSKSSVTLSREFHIFNGLVHDVLIGHATIEKLQVFTRFNSSLLPGFGLADLLSLNIIRHLKKVPTLKKITKVVWRRLLRHHGPAQNAPLTHYNDDDDQRENARRSAEFERIEALNDPAEVARARAKEDSRHKEYLQSRFAMNTLNYISNRSASPAWSTTADSGRSLHFPGTFVCKFSGCEAPPFQTQYLLDYYTSVHSSTRPHYCPVRGCPRAKGGKEFKQKREMIRHGLVHHSPDYICPFCPDREHKFARLDNLHRHVRVHHVDKDTGHHLLRGVLLVPFRPPRQLSAPSPDDLTITSQQLN</sequence>
<reference evidence="2" key="1">
    <citation type="journal article" date="2021" name="Nat. Commun.">
        <title>Genetic determinants of endophytism in the Arabidopsis root mycobiome.</title>
        <authorList>
            <person name="Mesny F."/>
            <person name="Miyauchi S."/>
            <person name="Thiergart T."/>
            <person name="Pickel B."/>
            <person name="Atanasova L."/>
            <person name="Karlsson M."/>
            <person name="Huettel B."/>
            <person name="Barry K.W."/>
            <person name="Haridas S."/>
            <person name="Chen C."/>
            <person name="Bauer D."/>
            <person name="Andreopoulos W."/>
            <person name="Pangilinan J."/>
            <person name="LaButti K."/>
            <person name="Riley R."/>
            <person name="Lipzen A."/>
            <person name="Clum A."/>
            <person name="Drula E."/>
            <person name="Henrissat B."/>
            <person name="Kohler A."/>
            <person name="Grigoriev I.V."/>
            <person name="Martin F.M."/>
            <person name="Hacquard S."/>
        </authorList>
    </citation>
    <scope>NUCLEOTIDE SEQUENCE</scope>
    <source>
        <strain evidence="2">MPI-SDFR-AT-0073</strain>
    </source>
</reference>
<organism evidence="2 3">
    <name type="scientific">Truncatella angustata</name>
    <dbReference type="NCBI Taxonomy" id="152316"/>
    <lineage>
        <taxon>Eukaryota</taxon>
        <taxon>Fungi</taxon>
        <taxon>Dikarya</taxon>
        <taxon>Ascomycota</taxon>
        <taxon>Pezizomycotina</taxon>
        <taxon>Sordariomycetes</taxon>
        <taxon>Xylariomycetidae</taxon>
        <taxon>Amphisphaeriales</taxon>
        <taxon>Sporocadaceae</taxon>
        <taxon>Truncatella</taxon>
    </lineage>
</organism>
<dbReference type="GeneID" id="70138130"/>
<dbReference type="OrthoDB" id="6079484at2759"/>